<dbReference type="Pfam" id="PF08031">
    <property type="entry name" value="BBE"/>
    <property type="match status" value="1"/>
</dbReference>
<keyword evidence="5" id="KW-0560">Oxidoreductase</keyword>
<comment type="similarity">
    <text evidence="2">Belongs to the oxygen-dependent FAD-linked oxidoreductase family.</text>
</comment>
<dbReference type="Gene3D" id="3.40.462.20">
    <property type="match status" value="1"/>
</dbReference>
<evidence type="ECO:0000259" key="6">
    <source>
        <dbReference type="PROSITE" id="PS51387"/>
    </source>
</evidence>
<dbReference type="PANTHER" id="PTHR42973">
    <property type="entry name" value="BINDING OXIDOREDUCTASE, PUTATIVE (AFU_ORTHOLOGUE AFUA_1G17690)-RELATED"/>
    <property type="match status" value="1"/>
</dbReference>
<dbReference type="AlphaFoldDB" id="A0AA88XML8"/>
<sequence>MHNRVVVGGGDHSVTIGGYTLGGGHGPMSRMFGLAVDNLLEVEMVTANGEIIQANDVATTFHNSDGSTRISNDTSIFWALRGGGGGTFGIVTKFTYKLHYPASGVVMLPCFYPIILQNGTNVGYDVLMFIGNLIQNLPREWGGYLLVTPSVNKYSGTFGTLGLFLNHYGPYDSQSRSYMDTLKNYHPDIQMYCDYTNFSTFLEYENNANDVEWYATSLFNTLMQNDSFTSDWVNFTIDSVAKTHPIPYSAVRFTGSLIGGRVSDVGADATPVHPGMRTSVMTISGSISWDHTDSKVDWRKAIDVSKTLEDQFQAFGDGMYPNESGPNVTDWKKHFWGTNYDRLLLIKKQWDPESFFYCSQCVGSDEIHSTSPLNPFG</sequence>
<dbReference type="GO" id="GO:0016491">
    <property type="term" value="F:oxidoreductase activity"/>
    <property type="evidence" value="ECO:0007669"/>
    <property type="project" value="UniProtKB-KW"/>
</dbReference>
<reference evidence="7" key="1">
    <citation type="submission" date="2019-08" db="EMBL/GenBank/DDBJ databases">
        <title>The improved chromosome-level genome for the pearl oyster Pinctada fucata martensii using PacBio sequencing and Hi-C.</title>
        <authorList>
            <person name="Zheng Z."/>
        </authorList>
    </citation>
    <scope>NUCLEOTIDE SEQUENCE</scope>
    <source>
        <strain evidence="7">ZZ-2019</strain>
        <tissue evidence="7">Adductor muscle</tissue>
    </source>
</reference>
<comment type="caution">
    <text evidence="7">The sequence shown here is derived from an EMBL/GenBank/DDBJ whole genome shotgun (WGS) entry which is preliminary data.</text>
</comment>
<dbReference type="EMBL" id="VSWD01000011">
    <property type="protein sequence ID" value="KAK3088639.1"/>
    <property type="molecule type" value="Genomic_DNA"/>
</dbReference>
<evidence type="ECO:0000256" key="1">
    <source>
        <dbReference type="ARBA" id="ARBA00001974"/>
    </source>
</evidence>
<keyword evidence="4" id="KW-0274">FAD</keyword>
<dbReference type="Pfam" id="PF01565">
    <property type="entry name" value="FAD_binding_4"/>
    <property type="match status" value="1"/>
</dbReference>
<dbReference type="GO" id="GO:0071949">
    <property type="term" value="F:FAD binding"/>
    <property type="evidence" value="ECO:0007669"/>
    <property type="project" value="InterPro"/>
</dbReference>
<dbReference type="PANTHER" id="PTHR42973:SF39">
    <property type="entry name" value="FAD-BINDING PCMH-TYPE DOMAIN-CONTAINING PROTEIN"/>
    <property type="match status" value="1"/>
</dbReference>
<dbReference type="InterPro" id="IPR016169">
    <property type="entry name" value="FAD-bd_PCMH_sub2"/>
</dbReference>
<dbReference type="SUPFAM" id="SSF56176">
    <property type="entry name" value="FAD-binding/transporter-associated domain-like"/>
    <property type="match status" value="1"/>
</dbReference>
<dbReference type="InterPro" id="IPR036318">
    <property type="entry name" value="FAD-bd_PCMH-like_sf"/>
</dbReference>
<dbReference type="Gene3D" id="3.30.465.10">
    <property type="match status" value="1"/>
</dbReference>
<keyword evidence="8" id="KW-1185">Reference proteome</keyword>
<dbReference type="PROSITE" id="PS51387">
    <property type="entry name" value="FAD_PCMH"/>
    <property type="match status" value="1"/>
</dbReference>
<evidence type="ECO:0000313" key="7">
    <source>
        <dbReference type="EMBL" id="KAK3088639.1"/>
    </source>
</evidence>
<dbReference type="InterPro" id="IPR016166">
    <property type="entry name" value="FAD-bd_PCMH"/>
</dbReference>
<evidence type="ECO:0000256" key="4">
    <source>
        <dbReference type="ARBA" id="ARBA00022827"/>
    </source>
</evidence>
<organism evidence="7 8">
    <name type="scientific">Pinctada imbricata</name>
    <name type="common">Atlantic pearl-oyster</name>
    <name type="synonym">Pinctada martensii</name>
    <dbReference type="NCBI Taxonomy" id="66713"/>
    <lineage>
        <taxon>Eukaryota</taxon>
        <taxon>Metazoa</taxon>
        <taxon>Spiralia</taxon>
        <taxon>Lophotrochozoa</taxon>
        <taxon>Mollusca</taxon>
        <taxon>Bivalvia</taxon>
        <taxon>Autobranchia</taxon>
        <taxon>Pteriomorphia</taxon>
        <taxon>Pterioida</taxon>
        <taxon>Pterioidea</taxon>
        <taxon>Pteriidae</taxon>
        <taxon>Pinctada</taxon>
    </lineage>
</organism>
<evidence type="ECO:0000313" key="8">
    <source>
        <dbReference type="Proteomes" id="UP001186944"/>
    </source>
</evidence>
<dbReference type="InterPro" id="IPR006094">
    <property type="entry name" value="Oxid_FAD_bind_N"/>
</dbReference>
<proteinExistence type="inferred from homology"/>
<evidence type="ECO:0000256" key="3">
    <source>
        <dbReference type="ARBA" id="ARBA00022630"/>
    </source>
</evidence>
<dbReference type="InterPro" id="IPR012951">
    <property type="entry name" value="BBE"/>
</dbReference>
<accession>A0AA88XML8</accession>
<comment type="cofactor">
    <cofactor evidence="1">
        <name>FAD</name>
        <dbReference type="ChEBI" id="CHEBI:57692"/>
    </cofactor>
</comment>
<feature type="domain" description="FAD-binding PCMH-type" evidence="6">
    <location>
        <begin position="1"/>
        <end position="101"/>
    </location>
</feature>
<keyword evidence="3" id="KW-0285">Flavoprotein</keyword>
<evidence type="ECO:0000256" key="5">
    <source>
        <dbReference type="ARBA" id="ARBA00023002"/>
    </source>
</evidence>
<dbReference type="InterPro" id="IPR050416">
    <property type="entry name" value="FAD-linked_Oxidoreductase"/>
</dbReference>
<name>A0AA88XML8_PINIB</name>
<dbReference type="Proteomes" id="UP001186944">
    <property type="component" value="Unassembled WGS sequence"/>
</dbReference>
<evidence type="ECO:0000256" key="2">
    <source>
        <dbReference type="ARBA" id="ARBA00005466"/>
    </source>
</evidence>
<gene>
    <name evidence="7" type="ORF">FSP39_021698</name>
</gene>
<protein>
    <recommendedName>
        <fullName evidence="6">FAD-binding PCMH-type domain-containing protein</fullName>
    </recommendedName>
</protein>